<comment type="similarity">
    <text evidence="1">Belongs to the short-chain fatty acyl-CoA assimilation regulator (ScfR) family.</text>
</comment>
<dbReference type="InterPro" id="IPR010359">
    <property type="entry name" value="IrrE_HExxH"/>
</dbReference>
<evidence type="ECO:0000256" key="1">
    <source>
        <dbReference type="ARBA" id="ARBA00007227"/>
    </source>
</evidence>
<dbReference type="PANTHER" id="PTHR43236">
    <property type="entry name" value="ANTITOXIN HIGA1"/>
    <property type="match status" value="1"/>
</dbReference>
<gene>
    <name evidence="3" type="ORF">FZI38_16025</name>
</gene>
<organism evidence="3 4">
    <name type="scientific">Cronobacter sakazakii</name>
    <name type="common">Enterobacter sakazakii</name>
    <dbReference type="NCBI Taxonomy" id="28141"/>
    <lineage>
        <taxon>Bacteria</taxon>
        <taxon>Pseudomonadati</taxon>
        <taxon>Pseudomonadota</taxon>
        <taxon>Gammaproteobacteria</taxon>
        <taxon>Enterobacterales</taxon>
        <taxon>Enterobacteriaceae</taxon>
        <taxon>Cronobacter</taxon>
    </lineage>
</organism>
<dbReference type="AlphaFoldDB" id="A0AAN6AVR7"/>
<accession>A0AAN6AVR7</accession>
<dbReference type="PROSITE" id="PS50943">
    <property type="entry name" value="HTH_CROC1"/>
    <property type="match status" value="1"/>
</dbReference>
<dbReference type="SUPFAM" id="SSF47413">
    <property type="entry name" value="lambda repressor-like DNA-binding domains"/>
    <property type="match status" value="1"/>
</dbReference>
<evidence type="ECO:0000259" key="2">
    <source>
        <dbReference type="PROSITE" id="PS50943"/>
    </source>
</evidence>
<feature type="domain" description="HTH cro/C1-type" evidence="2">
    <location>
        <begin position="15"/>
        <end position="69"/>
    </location>
</feature>
<comment type="caution">
    <text evidence="3">The sequence shown here is derived from an EMBL/GenBank/DDBJ whole genome shotgun (WGS) entry which is preliminary data.</text>
</comment>
<dbReference type="GO" id="GO:0003677">
    <property type="term" value="F:DNA binding"/>
    <property type="evidence" value="ECO:0007669"/>
    <property type="project" value="InterPro"/>
</dbReference>
<evidence type="ECO:0000313" key="3">
    <source>
        <dbReference type="EMBL" id="KAB0876571.1"/>
    </source>
</evidence>
<dbReference type="Gene3D" id="1.10.260.40">
    <property type="entry name" value="lambda repressor-like DNA-binding domains"/>
    <property type="match status" value="1"/>
</dbReference>
<dbReference type="InterPro" id="IPR052345">
    <property type="entry name" value="Rad_response_metalloprotease"/>
</dbReference>
<protein>
    <submittedName>
        <fullName evidence="3">ImmA/IrrE family metallo-endopeptidase</fullName>
    </submittedName>
</protein>
<name>A0AAN6AVR7_CROSK</name>
<dbReference type="InterPro" id="IPR001387">
    <property type="entry name" value="Cro/C1-type_HTH"/>
</dbReference>
<dbReference type="RefSeq" id="WP_110811216.1">
    <property type="nucleotide sequence ID" value="NZ_QISG01000013.1"/>
</dbReference>
<dbReference type="PANTHER" id="PTHR43236:SF1">
    <property type="entry name" value="BLL7220 PROTEIN"/>
    <property type="match status" value="1"/>
</dbReference>
<reference evidence="3 4" key="1">
    <citation type="submission" date="2019-09" db="EMBL/GenBank/DDBJ databases">
        <title>Prevalence, distribution, and phylogeny of type two toxin-antitoxin genes possessed by Cronobacter species where C. sakazakii homologs follow sequence type lineages.</title>
        <authorList>
            <person name="Finkelstein S."/>
            <person name="Negrete F."/>
            <person name="Jang H."/>
            <person name="Gopinath G.R."/>
            <person name="Tall B.D."/>
        </authorList>
    </citation>
    <scope>NUCLEOTIDE SEQUENCE [LARGE SCALE GENOMIC DNA]</scope>
    <source>
        <strain evidence="3 4">MOD1_Comp4</strain>
    </source>
</reference>
<sequence>MKNVKFDNEFISYNIKLARLISGLTLSDVAESVCKSKQFIHQIETGVKQPTDELLETIGTLLHVRPQFFYTPHLSVLDDESVHFRSNRTAKQASRLRAKASIDLFMRLITLLEDYLTFPNVDFPSISKPVETAGDVEQAAEFTRNYWQLGFGPISNMTRLVERSGAVVTFFQGISSDVDALSSVIKRPIIVRNDAKDSPGRLRFDIAHELGHLVMHEGIQTGCKLTESQANRFASALLLPKTAFIKEFKVGVRMDWRMLSELKGRWGVSKAALLYRARQLDLLTEAKYTSHIITLRKYEAKKEKDDYLVPMERSELIVNALQNYLSAYNKTVDDLLDELFVDDVVLNQILDFDINSLRAIESPHSNVIPFSRYKN</sequence>
<dbReference type="Proteomes" id="UP000439917">
    <property type="component" value="Unassembled WGS sequence"/>
</dbReference>
<proteinExistence type="inferred from homology"/>
<dbReference type="Pfam" id="PF01381">
    <property type="entry name" value="HTH_3"/>
    <property type="match status" value="1"/>
</dbReference>
<dbReference type="Gene3D" id="1.10.10.2910">
    <property type="match status" value="1"/>
</dbReference>
<dbReference type="InterPro" id="IPR010982">
    <property type="entry name" value="Lambda_DNA-bd_dom_sf"/>
</dbReference>
<dbReference type="SMART" id="SM00530">
    <property type="entry name" value="HTH_XRE"/>
    <property type="match status" value="1"/>
</dbReference>
<evidence type="ECO:0000313" key="4">
    <source>
        <dbReference type="Proteomes" id="UP000439917"/>
    </source>
</evidence>
<dbReference type="CDD" id="cd00093">
    <property type="entry name" value="HTH_XRE"/>
    <property type="match status" value="1"/>
</dbReference>
<dbReference type="EMBL" id="WAGF01000016">
    <property type="protein sequence ID" value="KAB0876571.1"/>
    <property type="molecule type" value="Genomic_DNA"/>
</dbReference>
<dbReference type="Pfam" id="PF06114">
    <property type="entry name" value="Peptidase_M78"/>
    <property type="match status" value="1"/>
</dbReference>